<evidence type="ECO:0000256" key="1">
    <source>
        <dbReference type="ARBA" id="ARBA00011073"/>
    </source>
</evidence>
<reference evidence="10" key="1">
    <citation type="submission" date="2016-10" db="EMBL/GenBank/DDBJ databases">
        <authorList>
            <person name="Varghese N."/>
            <person name="Submissions S."/>
        </authorList>
    </citation>
    <scope>NUCLEOTIDE SEQUENCE [LARGE SCALE GENOMIC DNA]</scope>
    <source>
        <strain evidence="10">DSM 13078</strain>
    </source>
</reference>
<dbReference type="SUPFAM" id="SSF52743">
    <property type="entry name" value="Subtilisin-like"/>
    <property type="match status" value="1"/>
</dbReference>
<keyword evidence="4 5" id="KW-0720">Serine protease</keyword>
<feature type="region of interest" description="Disordered" evidence="7">
    <location>
        <begin position="441"/>
        <end position="461"/>
    </location>
</feature>
<evidence type="ECO:0000259" key="8">
    <source>
        <dbReference type="Pfam" id="PF00082"/>
    </source>
</evidence>
<evidence type="ECO:0000313" key="9">
    <source>
        <dbReference type="EMBL" id="SFC53751.1"/>
    </source>
</evidence>
<dbReference type="Gene3D" id="3.40.50.200">
    <property type="entry name" value="Peptidase S8/S53 domain"/>
    <property type="match status" value="1"/>
</dbReference>
<dbReference type="RefSeq" id="WP_245758095.1">
    <property type="nucleotide sequence ID" value="NZ_FOKW01000010.1"/>
</dbReference>
<organism evidence="9 10">
    <name type="scientific">Natronobacterium haloterrestre</name>
    <name type="common">Halobiforma haloterrestris</name>
    <dbReference type="NCBI Taxonomy" id="148448"/>
    <lineage>
        <taxon>Archaea</taxon>
        <taxon>Methanobacteriati</taxon>
        <taxon>Methanobacteriota</taxon>
        <taxon>Stenosarchaea group</taxon>
        <taxon>Halobacteria</taxon>
        <taxon>Halobacteriales</taxon>
        <taxon>Natrialbaceae</taxon>
        <taxon>Natronobacterium</taxon>
    </lineage>
</organism>
<dbReference type="EMBL" id="FOKW01000010">
    <property type="protein sequence ID" value="SFC53751.1"/>
    <property type="molecule type" value="Genomic_DNA"/>
</dbReference>
<keyword evidence="2 5" id="KW-0645">Protease</keyword>
<evidence type="ECO:0000256" key="4">
    <source>
        <dbReference type="ARBA" id="ARBA00022825"/>
    </source>
</evidence>
<accession>A0A1I1JZR4</accession>
<gene>
    <name evidence="9" type="ORF">SAMN05444422_1101</name>
</gene>
<evidence type="ECO:0000256" key="3">
    <source>
        <dbReference type="ARBA" id="ARBA00022801"/>
    </source>
</evidence>
<evidence type="ECO:0000256" key="6">
    <source>
        <dbReference type="RuleBase" id="RU003355"/>
    </source>
</evidence>
<dbReference type="InterPro" id="IPR050131">
    <property type="entry name" value="Peptidase_S8_subtilisin-like"/>
</dbReference>
<feature type="domain" description="Peptidase S8/S53" evidence="8">
    <location>
        <begin position="194"/>
        <end position="447"/>
    </location>
</feature>
<dbReference type="InterPro" id="IPR036852">
    <property type="entry name" value="Peptidase_S8/S53_dom_sf"/>
</dbReference>
<feature type="active site" description="Charge relay system" evidence="5">
    <location>
        <position position="235"/>
    </location>
</feature>
<dbReference type="AlphaFoldDB" id="A0A1I1JZR4"/>
<dbReference type="InterPro" id="IPR015500">
    <property type="entry name" value="Peptidase_S8_subtilisin-rel"/>
</dbReference>
<name>A0A1I1JZR4_NATHA</name>
<dbReference type="PROSITE" id="PS00138">
    <property type="entry name" value="SUBTILASE_SER"/>
    <property type="match status" value="1"/>
</dbReference>
<dbReference type="Pfam" id="PF00082">
    <property type="entry name" value="Peptidase_S8"/>
    <property type="match status" value="1"/>
</dbReference>
<dbReference type="GO" id="GO:0004252">
    <property type="term" value="F:serine-type endopeptidase activity"/>
    <property type="evidence" value="ECO:0007669"/>
    <property type="project" value="UniProtKB-UniRule"/>
</dbReference>
<dbReference type="PANTHER" id="PTHR43806">
    <property type="entry name" value="PEPTIDASE S8"/>
    <property type="match status" value="1"/>
</dbReference>
<dbReference type="PROSITE" id="PS51892">
    <property type="entry name" value="SUBTILASE"/>
    <property type="match status" value="1"/>
</dbReference>
<dbReference type="PROSITE" id="PS00136">
    <property type="entry name" value="SUBTILASE_ASP"/>
    <property type="match status" value="1"/>
</dbReference>
<sequence length="461" mass="47150">MSRVPTGPRAAGRRPTTIVLLLVFLLAAAVGPGAAVDAGSGSPVASAEDPVAPIDPALEDADGTVRVVVAFEPFDPVGTDGDVVAARKAHATATQASLERYAAATDGVDLEHGFWIANVAVATVDTDRTSLEDVAALENVTAVRTDDAVATAVRPNADSSDGGAETVTTDGDAYADGLDDMRVPRLWDEFDTRGEGATVAVLDSGVDADHPDLEIDGWKDFAEDPSAEPVDYDGHGTHVTGIVGAGNGSGTNLGVAPDVELLHGAVITDCEERCVGKESTVLAGIEWAIEEDADVVTMSFGWSEYRPSVIRAVENANDAGTVVVAGAGNGGDGTSISPANVYDSIAVGASATPDRVAGFSAGEEIDTDDAWGYHAPPRWPDSYVVPDVVAPGVGIESTAPGGEYDSRSGTSKAAPHVAGTVALIQSATDDHLAPAELEAVLEGTARKPDDEPDETALLNSF</sequence>
<dbReference type="InterPro" id="IPR023827">
    <property type="entry name" value="Peptidase_S8_Asp-AS"/>
</dbReference>
<feature type="active site" description="Charge relay system" evidence="5">
    <location>
        <position position="411"/>
    </location>
</feature>
<keyword evidence="3 5" id="KW-0378">Hydrolase</keyword>
<evidence type="ECO:0000256" key="5">
    <source>
        <dbReference type="PROSITE-ProRule" id="PRU01240"/>
    </source>
</evidence>
<evidence type="ECO:0000256" key="7">
    <source>
        <dbReference type="SAM" id="MobiDB-lite"/>
    </source>
</evidence>
<comment type="similarity">
    <text evidence="1 5 6">Belongs to the peptidase S8 family.</text>
</comment>
<dbReference type="PANTHER" id="PTHR43806:SF11">
    <property type="entry name" value="CEREVISIN-RELATED"/>
    <property type="match status" value="1"/>
</dbReference>
<dbReference type="PRINTS" id="PR00723">
    <property type="entry name" value="SUBTILISIN"/>
</dbReference>
<proteinExistence type="inferred from homology"/>
<dbReference type="Proteomes" id="UP000199161">
    <property type="component" value="Unassembled WGS sequence"/>
</dbReference>
<evidence type="ECO:0000256" key="2">
    <source>
        <dbReference type="ARBA" id="ARBA00022670"/>
    </source>
</evidence>
<dbReference type="PROSITE" id="PS00137">
    <property type="entry name" value="SUBTILASE_HIS"/>
    <property type="match status" value="1"/>
</dbReference>
<dbReference type="GO" id="GO:0006508">
    <property type="term" value="P:proteolysis"/>
    <property type="evidence" value="ECO:0007669"/>
    <property type="project" value="UniProtKB-KW"/>
</dbReference>
<feature type="active site" description="Charge relay system" evidence="5">
    <location>
        <position position="203"/>
    </location>
</feature>
<dbReference type="InterPro" id="IPR022398">
    <property type="entry name" value="Peptidase_S8_His-AS"/>
</dbReference>
<dbReference type="InterPro" id="IPR023828">
    <property type="entry name" value="Peptidase_S8_Ser-AS"/>
</dbReference>
<protein>
    <submittedName>
        <fullName evidence="9">Subtilase family protein</fullName>
    </submittedName>
</protein>
<dbReference type="InterPro" id="IPR000209">
    <property type="entry name" value="Peptidase_S8/S53_dom"/>
</dbReference>
<keyword evidence="10" id="KW-1185">Reference proteome</keyword>
<feature type="region of interest" description="Disordered" evidence="7">
    <location>
        <begin position="153"/>
        <end position="175"/>
    </location>
</feature>
<evidence type="ECO:0000313" key="10">
    <source>
        <dbReference type="Proteomes" id="UP000199161"/>
    </source>
</evidence>